<dbReference type="Proteomes" id="UP000184396">
    <property type="component" value="Unassembled WGS sequence"/>
</dbReference>
<dbReference type="PANTHER" id="PTHR45947:SF14">
    <property type="entry name" value="SLL1723 PROTEIN"/>
    <property type="match status" value="1"/>
</dbReference>
<keyword evidence="3" id="KW-0808">Transferase</keyword>
<dbReference type="InterPro" id="IPR028098">
    <property type="entry name" value="Glyco_trans_4-like_N"/>
</dbReference>
<evidence type="ECO:0000259" key="2">
    <source>
        <dbReference type="Pfam" id="PF13439"/>
    </source>
</evidence>
<sequence length="383" mass="43734">MTKDQPIRILQVLTIMNLGGAETMIMNYYRHVDRTKVQFDFLLHRQERGFFDDEIESLGGKIYRMPAISPKNYFSYKKQLHVFFDEHPEYKIVHSHLNALSSIILGVAKKKNIPVRIAHSHLAVEAGVLRKIFKKNTDIKATVKDSIQSLVRGKVAKVATHFFACGEKAGEWLFGQKNKDKVTIINNAINASLFTYNASKSQKIKEDFSLLNKKVIGHVGRFSEQKNHFFLIKIFNEIYKKDNNCVLLLIGNGTLENKIKAEAKRLNIDKSIRFLGLRDNIPELLQGFDLFLFPSLYEGLPVTLIEAQASGLKAITSTTVTKEANITGLVTYLDLEKSELDWAESVLSHIDYNRKDTLNQIKKGGYDIFENAKNLQTFYLNKN</sequence>
<dbReference type="Pfam" id="PF13439">
    <property type="entry name" value="Glyco_transf_4"/>
    <property type="match status" value="1"/>
</dbReference>
<dbReference type="AlphaFoldDB" id="A0A1M6GPD7"/>
<feature type="domain" description="Glycosyl transferase family 1" evidence="1">
    <location>
        <begin position="210"/>
        <end position="318"/>
    </location>
</feature>
<feature type="domain" description="Glycosyltransferase subfamily 4-like N-terminal" evidence="2">
    <location>
        <begin position="19"/>
        <end position="191"/>
    </location>
</feature>
<evidence type="ECO:0000259" key="1">
    <source>
        <dbReference type="Pfam" id="PF00534"/>
    </source>
</evidence>
<dbReference type="GO" id="GO:0016757">
    <property type="term" value="F:glycosyltransferase activity"/>
    <property type="evidence" value="ECO:0007669"/>
    <property type="project" value="InterPro"/>
</dbReference>
<dbReference type="RefSeq" id="WP_019388880.1">
    <property type="nucleotide sequence ID" value="NZ_ALIH01000024.1"/>
</dbReference>
<reference evidence="3 4" key="1">
    <citation type="submission" date="2016-11" db="EMBL/GenBank/DDBJ databases">
        <authorList>
            <person name="Jaros S."/>
            <person name="Januszkiewicz K."/>
            <person name="Wedrychowicz H."/>
        </authorList>
    </citation>
    <scope>NUCLEOTIDE SEQUENCE [LARGE SCALE GENOMIC DNA]</scope>
    <source>
        <strain evidence="3 4">CGMCC 1.12213</strain>
    </source>
</reference>
<keyword evidence="4" id="KW-1185">Reference proteome</keyword>
<accession>A0A1M6GPD7</accession>
<organism evidence="3 4">
    <name type="scientific">Algibacter luteus</name>
    <dbReference type="NCBI Taxonomy" id="1178825"/>
    <lineage>
        <taxon>Bacteria</taxon>
        <taxon>Pseudomonadati</taxon>
        <taxon>Bacteroidota</taxon>
        <taxon>Flavobacteriia</taxon>
        <taxon>Flavobacteriales</taxon>
        <taxon>Flavobacteriaceae</taxon>
        <taxon>Algibacter</taxon>
    </lineage>
</organism>
<gene>
    <name evidence="3" type="ORF">SAMN05216261_2835</name>
</gene>
<dbReference type="OrthoDB" id="7560678at2"/>
<proteinExistence type="predicted"/>
<protein>
    <submittedName>
        <fullName evidence="3">Glycosyltransferase involved in cell wall bisynthesis</fullName>
    </submittedName>
</protein>
<dbReference type="STRING" id="1178825.SAMN05216261_2835"/>
<dbReference type="InterPro" id="IPR050194">
    <property type="entry name" value="Glycosyltransferase_grp1"/>
</dbReference>
<dbReference type="SUPFAM" id="SSF53756">
    <property type="entry name" value="UDP-Glycosyltransferase/glycogen phosphorylase"/>
    <property type="match status" value="1"/>
</dbReference>
<dbReference type="InterPro" id="IPR001296">
    <property type="entry name" value="Glyco_trans_1"/>
</dbReference>
<dbReference type="CDD" id="cd03812">
    <property type="entry name" value="GT4_CapH-like"/>
    <property type="match status" value="1"/>
</dbReference>
<evidence type="ECO:0000313" key="4">
    <source>
        <dbReference type="Proteomes" id="UP000184396"/>
    </source>
</evidence>
<dbReference type="Pfam" id="PF00534">
    <property type="entry name" value="Glycos_transf_1"/>
    <property type="match status" value="1"/>
</dbReference>
<name>A0A1M6GPD7_9FLAO</name>
<evidence type="ECO:0000313" key="3">
    <source>
        <dbReference type="EMBL" id="SHJ11814.1"/>
    </source>
</evidence>
<dbReference type="eggNOG" id="COG0438">
    <property type="taxonomic scope" value="Bacteria"/>
</dbReference>
<dbReference type="EMBL" id="FQYK01000009">
    <property type="protein sequence ID" value="SHJ11814.1"/>
    <property type="molecule type" value="Genomic_DNA"/>
</dbReference>
<dbReference type="PANTHER" id="PTHR45947">
    <property type="entry name" value="SULFOQUINOVOSYL TRANSFERASE SQD2"/>
    <property type="match status" value="1"/>
</dbReference>
<dbReference type="Gene3D" id="3.40.50.2000">
    <property type="entry name" value="Glycogen Phosphorylase B"/>
    <property type="match status" value="2"/>
</dbReference>